<accession>A0ABY7LUI3</accession>
<reference evidence="1 2" key="1">
    <citation type="submission" date="2022-12" db="EMBL/GenBank/DDBJ databases">
        <title>Hymenobacter canadensis sp. nov. isolated from lake water of the Cambridge Bay, Canada.</title>
        <authorList>
            <person name="Kim W.H."/>
            <person name="Lee Y.M."/>
        </authorList>
    </citation>
    <scope>NUCLEOTIDE SEQUENCE [LARGE SCALE GENOMIC DNA]</scope>
    <source>
        <strain evidence="1 2">PAMC 29467</strain>
        <plasmid evidence="1 2">unnamed1</plasmid>
    </source>
</reference>
<keyword evidence="1" id="KW-0614">Plasmid</keyword>
<dbReference type="EMBL" id="CP114768">
    <property type="protein sequence ID" value="WBA44058.1"/>
    <property type="molecule type" value="Genomic_DNA"/>
</dbReference>
<keyword evidence="2" id="KW-1185">Reference proteome</keyword>
<proteinExistence type="predicted"/>
<gene>
    <name evidence="1" type="ORF">O3303_21100</name>
</gene>
<name>A0ABY7LUI3_9BACT</name>
<dbReference type="Proteomes" id="UP001211005">
    <property type="component" value="Plasmid unnamed1"/>
</dbReference>
<protein>
    <submittedName>
        <fullName evidence="1">Uncharacterized protein</fullName>
    </submittedName>
</protein>
<evidence type="ECO:0000313" key="2">
    <source>
        <dbReference type="Proteomes" id="UP001211005"/>
    </source>
</evidence>
<sequence length="66" mass="7391">MIFHLQPADGGVQRFYIQRGWCGRAGLREDLRRLLAQLQLPAANLCDGQVVARGQFSQRVPLRQGG</sequence>
<geneLocation type="plasmid" evidence="1 2">
    <name>unnamed1</name>
</geneLocation>
<organism evidence="1 2">
    <name type="scientific">Hymenobacter canadensis</name>
    <dbReference type="NCBI Taxonomy" id="2999067"/>
    <lineage>
        <taxon>Bacteria</taxon>
        <taxon>Pseudomonadati</taxon>
        <taxon>Bacteroidota</taxon>
        <taxon>Cytophagia</taxon>
        <taxon>Cytophagales</taxon>
        <taxon>Hymenobacteraceae</taxon>
        <taxon>Hymenobacter</taxon>
    </lineage>
</organism>
<evidence type="ECO:0000313" key="1">
    <source>
        <dbReference type="EMBL" id="WBA44058.1"/>
    </source>
</evidence>